<reference evidence="2 3" key="1">
    <citation type="journal article" date="2019" name="J. Hered.">
        <title>An Improved Genome Assembly for Drosophila navojoa, the Basal Species in the mojavensis Cluster.</title>
        <authorList>
            <person name="Vanderlinde T."/>
            <person name="Dupim E.G."/>
            <person name="Nazario-Yepiz N.O."/>
            <person name="Carvalho A.B."/>
        </authorList>
    </citation>
    <scope>NUCLEOTIDE SEQUENCE [LARGE SCALE GENOMIC DNA]</scope>
    <source>
        <strain evidence="2">Navoj_Jal97</strain>
        <tissue evidence="2">Whole organism</tissue>
    </source>
</reference>
<dbReference type="InterPro" id="IPR032057">
    <property type="entry name" value="DUF4799"/>
</dbReference>
<feature type="region of interest" description="Disordered" evidence="1">
    <location>
        <begin position="180"/>
        <end position="210"/>
    </location>
</feature>
<dbReference type="Proteomes" id="UP000295192">
    <property type="component" value="Unassembled WGS sequence"/>
</dbReference>
<protein>
    <submittedName>
        <fullName evidence="2">Uncharacterized protein</fullName>
    </submittedName>
</protein>
<feature type="compositionally biased region" description="Polar residues" evidence="1">
    <location>
        <begin position="201"/>
        <end position="210"/>
    </location>
</feature>
<dbReference type="Pfam" id="PF16056">
    <property type="entry name" value="DUF4799"/>
    <property type="match status" value="1"/>
</dbReference>
<feature type="non-terminal residue" evidence="2">
    <location>
        <position position="407"/>
    </location>
</feature>
<dbReference type="EMBL" id="LSRL02003837">
    <property type="protein sequence ID" value="TDG38406.1"/>
    <property type="molecule type" value="Genomic_DNA"/>
</dbReference>
<feature type="compositionally biased region" description="Basic and acidic residues" evidence="1">
    <location>
        <begin position="136"/>
        <end position="146"/>
    </location>
</feature>
<sequence length="407" mass="44279">MLKWAVNQPRLSYLETQPDQAEAAGGHVISSYSDFQPTATPTPIGASRMKLKRQSLLHIQMQADADADAGDKENQLTSTLTSTPLPAASAAAAPLAPRCTPLLRDLSNILSPLHTPPLKRTAYACTLPTFEAEYSPGHRENKEQADSQRGTQDNRIIPGALLALRGMGIPDSYFEKPRYLQPAAPTPAPPAAAPSAAPVADQTTLSSTQMGDVTLERMIDAILESTRKAPSAAPRARARPHPHPRSRLRRISRSHSRSRPAPLPPISTSHSPTYRPAFDPASDLSEYWQPPSHPDAYEEREVRSPQQGVGVGAGDASLSLAGKRRSLQQLRRQRVVRRKRKIATKISSSVRHSAQKLLAAAARSAHKLPHPHLHPHAHSHSRAPGQRHISPDSGHNSTSDCELELEM</sequence>
<feature type="region of interest" description="Disordered" evidence="1">
    <location>
        <begin position="369"/>
        <end position="407"/>
    </location>
</feature>
<keyword evidence="3" id="KW-1185">Reference proteome</keyword>
<evidence type="ECO:0000256" key="1">
    <source>
        <dbReference type="SAM" id="MobiDB-lite"/>
    </source>
</evidence>
<dbReference type="OMA" id="EEHCQLN"/>
<evidence type="ECO:0000313" key="2">
    <source>
        <dbReference type="EMBL" id="TDG38406.1"/>
    </source>
</evidence>
<feature type="compositionally biased region" description="Basic residues" evidence="1">
    <location>
        <begin position="369"/>
        <end position="381"/>
    </location>
</feature>
<accession>A0A484AP66</accession>
<name>A0A484AP66_DRONA</name>
<dbReference type="AlphaFoldDB" id="A0A484AP66"/>
<gene>
    <name evidence="2" type="ORF">AWZ03_015172</name>
</gene>
<proteinExistence type="predicted"/>
<evidence type="ECO:0000313" key="3">
    <source>
        <dbReference type="Proteomes" id="UP000295192"/>
    </source>
</evidence>
<feature type="compositionally biased region" description="Basic residues" evidence="1">
    <location>
        <begin position="236"/>
        <end position="258"/>
    </location>
</feature>
<organism evidence="2 3">
    <name type="scientific">Drosophila navojoa</name>
    <name type="common">Fruit fly</name>
    <dbReference type="NCBI Taxonomy" id="7232"/>
    <lineage>
        <taxon>Eukaryota</taxon>
        <taxon>Metazoa</taxon>
        <taxon>Ecdysozoa</taxon>
        <taxon>Arthropoda</taxon>
        <taxon>Hexapoda</taxon>
        <taxon>Insecta</taxon>
        <taxon>Pterygota</taxon>
        <taxon>Neoptera</taxon>
        <taxon>Endopterygota</taxon>
        <taxon>Diptera</taxon>
        <taxon>Brachycera</taxon>
        <taxon>Muscomorpha</taxon>
        <taxon>Ephydroidea</taxon>
        <taxon>Drosophilidae</taxon>
        <taxon>Drosophila</taxon>
    </lineage>
</organism>
<feature type="region of interest" description="Disordered" evidence="1">
    <location>
        <begin position="134"/>
        <end position="154"/>
    </location>
</feature>
<comment type="caution">
    <text evidence="2">The sequence shown here is derived from an EMBL/GenBank/DDBJ whole genome shotgun (WGS) entry which is preliminary data.</text>
</comment>
<feature type="region of interest" description="Disordered" evidence="1">
    <location>
        <begin position="226"/>
        <end position="317"/>
    </location>
</feature>
<dbReference type="OrthoDB" id="7869990at2759"/>